<evidence type="ECO:0000313" key="3">
    <source>
        <dbReference type="EMBL" id="HCK28782.1"/>
    </source>
</evidence>
<name>A0A3D2SJ04_9GAMM</name>
<organism evidence="3 4">
    <name type="scientific">Acinetobacter ursingii</name>
    <dbReference type="NCBI Taxonomy" id="108980"/>
    <lineage>
        <taxon>Bacteria</taxon>
        <taxon>Pseudomonadati</taxon>
        <taxon>Pseudomonadota</taxon>
        <taxon>Gammaproteobacteria</taxon>
        <taxon>Moraxellales</taxon>
        <taxon>Moraxellaceae</taxon>
        <taxon>Acinetobacter</taxon>
    </lineage>
</organism>
<dbReference type="RefSeq" id="WP_049175451.1">
    <property type="nucleotide sequence ID" value="NZ_BKFK01000010.1"/>
</dbReference>
<evidence type="ECO:0000256" key="1">
    <source>
        <dbReference type="SAM" id="MobiDB-lite"/>
    </source>
</evidence>
<reference evidence="3 4" key="1">
    <citation type="journal article" date="2018" name="Nat. Biotechnol.">
        <title>A standardized bacterial taxonomy based on genome phylogeny substantially revises the tree of life.</title>
        <authorList>
            <person name="Parks D.H."/>
            <person name="Chuvochina M."/>
            <person name="Waite D.W."/>
            <person name="Rinke C."/>
            <person name="Skarshewski A."/>
            <person name="Chaumeil P.A."/>
            <person name="Hugenholtz P."/>
        </authorList>
    </citation>
    <scope>NUCLEOTIDE SEQUENCE [LARGE SCALE GENOMIC DNA]</scope>
    <source>
        <strain evidence="3">UBA9669</strain>
    </source>
</reference>
<dbReference type="InterPro" id="IPR037126">
    <property type="entry name" value="PdaC/RsiV-like_sf"/>
</dbReference>
<dbReference type="Pfam" id="PF11738">
    <property type="entry name" value="DUF3298"/>
    <property type="match status" value="1"/>
</dbReference>
<protein>
    <submittedName>
        <fullName evidence="3">DUF3298 domain-containing protein</fullName>
    </submittedName>
</protein>
<evidence type="ECO:0000259" key="2">
    <source>
        <dbReference type="Pfam" id="PF11738"/>
    </source>
</evidence>
<sequence length="336" mass="37367">MLQSKYSLFPAPQRKQSTAKLSLTVAVCALLLTACQPKSKPEDTDQKQNAASEVQPQVLALEGSSVRLAVNLPDCSGKNCPQFVVERLQSNFPFIDQIMDREILKNLKQILDISEINQKEQAASTPATNPSKSDDVAASSEPVSDQQKMQQQVEPYVQSFVEMDKELKALSANHQINIMIKPSILKSQEPIATVVLNTSSYLGGAHGSSAQQYYNFDLKQQKQIQLNDLLLPNQRKALEAKAHDAFKAWVMDSKLADNVNDYEQAWKFKLSDNFLLGEQGLILQYGEYEIGPYSAGLPRLVIPYDQLDGILKAEYLPHTQAASEPVVNAQHHKPQS</sequence>
<feature type="region of interest" description="Disordered" evidence="1">
    <location>
        <begin position="119"/>
        <end position="149"/>
    </location>
</feature>
<feature type="compositionally biased region" description="Polar residues" evidence="1">
    <location>
        <begin position="119"/>
        <end position="131"/>
    </location>
</feature>
<dbReference type="Gene3D" id="3.90.640.20">
    <property type="entry name" value="Heat-shock cognate protein, ATPase"/>
    <property type="match status" value="1"/>
</dbReference>
<proteinExistence type="predicted"/>
<feature type="domain" description="DUF3298" evidence="2">
    <location>
        <begin position="227"/>
        <end position="305"/>
    </location>
</feature>
<accession>A0A3D2SJ04</accession>
<gene>
    <name evidence="3" type="ORF">DHW29_00230</name>
</gene>
<dbReference type="Proteomes" id="UP000263596">
    <property type="component" value="Unassembled WGS sequence"/>
</dbReference>
<comment type="caution">
    <text evidence="3">The sequence shown here is derived from an EMBL/GenBank/DDBJ whole genome shotgun (WGS) entry which is preliminary data.</text>
</comment>
<dbReference type="InterPro" id="IPR021729">
    <property type="entry name" value="DUF3298"/>
</dbReference>
<dbReference type="AlphaFoldDB" id="A0A3D2SJ04"/>
<evidence type="ECO:0000313" key="4">
    <source>
        <dbReference type="Proteomes" id="UP000263596"/>
    </source>
</evidence>
<dbReference type="PROSITE" id="PS51257">
    <property type="entry name" value="PROKAR_LIPOPROTEIN"/>
    <property type="match status" value="1"/>
</dbReference>
<dbReference type="Gene3D" id="3.30.565.40">
    <property type="entry name" value="Fervidobacterium nodosum Rt17-B1 like"/>
    <property type="match status" value="1"/>
</dbReference>
<dbReference type="EMBL" id="DPVE01000005">
    <property type="protein sequence ID" value="HCK28782.1"/>
    <property type="molecule type" value="Genomic_DNA"/>
</dbReference>